<keyword evidence="1" id="KW-0812">Transmembrane</keyword>
<organism evidence="2 3">
    <name type="scientific">Micromonospora musae</name>
    <dbReference type="NCBI Taxonomy" id="1894970"/>
    <lineage>
        <taxon>Bacteria</taxon>
        <taxon>Bacillati</taxon>
        <taxon>Actinomycetota</taxon>
        <taxon>Actinomycetes</taxon>
        <taxon>Micromonosporales</taxon>
        <taxon>Micromonosporaceae</taxon>
        <taxon>Micromonospora</taxon>
    </lineage>
</organism>
<evidence type="ECO:0000256" key="1">
    <source>
        <dbReference type="SAM" id="Phobius"/>
    </source>
</evidence>
<comment type="caution">
    <text evidence="2">The sequence shown here is derived from an EMBL/GenBank/DDBJ whole genome shotgun (WGS) entry which is preliminary data.</text>
</comment>
<gene>
    <name evidence="2" type="ORF">D7147_05155</name>
</gene>
<keyword evidence="1" id="KW-1133">Transmembrane helix</keyword>
<feature type="transmembrane region" description="Helical" evidence="1">
    <location>
        <begin position="6"/>
        <end position="27"/>
    </location>
</feature>
<name>A0ABX9RHR1_9ACTN</name>
<accession>A0ABX9RHR1</accession>
<proteinExistence type="predicted"/>
<feature type="transmembrane region" description="Helical" evidence="1">
    <location>
        <begin position="72"/>
        <end position="93"/>
    </location>
</feature>
<evidence type="ECO:0000313" key="3">
    <source>
        <dbReference type="Proteomes" id="UP000271548"/>
    </source>
</evidence>
<dbReference type="RefSeq" id="WP_120674176.1">
    <property type="nucleotide sequence ID" value="NZ_RAZS01000002.1"/>
</dbReference>
<dbReference type="Proteomes" id="UP000271548">
    <property type="component" value="Unassembled WGS sequence"/>
</dbReference>
<evidence type="ECO:0000313" key="2">
    <source>
        <dbReference type="EMBL" id="RKN22111.1"/>
    </source>
</evidence>
<evidence type="ECO:0008006" key="4">
    <source>
        <dbReference type="Google" id="ProtNLM"/>
    </source>
</evidence>
<dbReference type="EMBL" id="RAZS01000002">
    <property type="protein sequence ID" value="RKN22111.1"/>
    <property type="molecule type" value="Genomic_DNA"/>
</dbReference>
<reference evidence="2 3" key="1">
    <citation type="submission" date="2018-09" db="EMBL/GenBank/DDBJ databases">
        <title>Micromonospora sp. nov. MS1-9, isolated from a root of Musa sp.</title>
        <authorList>
            <person name="Kuncharoen N."/>
            <person name="Kudo T."/>
            <person name="Ohkuma M."/>
            <person name="Yuki M."/>
            <person name="Tanasupawat S."/>
        </authorList>
    </citation>
    <scope>NUCLEOTIDE SEQUENCE [LARGE SCALE GENOMIC DNA]</scope>
    <source>
        <strain evidence="2 3">NGC1-4</strain>
    </source>
</reference>
<keyword evidence="3" id="KW-1185">Reference proteome</keyword>
<sequence>METWRVVAAVIIGPAVSLVGVAMASNFRGVTEWHVRRSMSAASVLQRVPPWRWLPDVPHGERLARFILLERVMGAAFAVAGVMILVTVCYSALTGQPMQTAK</sequence>
<keyword evidence="1" id="KW-0472">Membrane</keyword>
<protein>
    <recommendedName>
        <fullName evidence="4">SdpI family protein</fullName>
    </recommendedName>
</protein>